<protein>
    <submittedName>
        <fullName evidence="1">Uncharacterized protein</fullName>
    </submittedName>
</protein>
<evidence type="ECO:0000313" key="2">
    <source>
        <dbReference type="Proteomes" id="UP000036000"/>
    </source>
</evidence>
<proteinExistence type="predicted"/>
<dbReference type="KEGG" id="lko:ABN16_11435"/>
<keyword evidence="2" id="KW-1185">Reference proteome</keyword>
<reference evidence="1 2" key="1">
    <citation type="submission" date="2015-07" db="EMBL/GenBank/DDBJ databases">
        <title>Lactobacillus korensis/26-25/ whole genome sequencing.</title>
        <authorList>
            <person name="Kim M.K."/>
            <person name="Im W.-T."/>
            <person name="Srinivasan S."/>
            <person name="Lee J.-J."/>
        </authorList>
    </citation>
    <scope>NUCLEOTIDE SEQUENCE [LARGE SCALE GENOMIC DNA]</scope>
    <source>
        <strain evidence="1 2">26-25</strain>
    </source>
</reference>
<evidence type="ECO:0000313" key="1">
    <source>
        <dbReference type="EMBL" id="AKP65544.1"/>
    </source>
</evidence>
<gene>
    <name evidence="1" type="ORF">ABN16_11435</name>
</gene>
<dbReference type="EMBL" id="CP012033">
    <property type="protein sequence ID" value="AKP65544.1"/>
    <property type="molecule type" value="Genomic_DNA"/>
</dbReference>
<sequence length="77" mass="8893">MLIDCFQSHVSTERKRGWSFCPRSEIEHFFLKANGVGRSLFFAVLENVSASRFLNSELKLVMKHVIPEIVTMKANTY</sequence>
<organism evidence="1 2">
    <name type="scientific">Levilactobacillus koreensis</name>
    <dbReference type="NCBI Taxonomy" id="637971"/>
    <lineage>
        <taxon>Bacteria</taxon>
        <taxon>Bacillati</taxon>
        <taxon>Bacillota</taxon>
        <taxon>Bacilli</taxon>
        <taxon>Lactobacillales</taxon>
        <taxon>Lactobacillaceae</taxon>
        <taxon>Levilactobacillus</taxon>
    </lineage>
</organism>
<dbReference type="AlphaFoldDB" id="A0AAC8UXC7"/>
<dbReference type="Proteomes" id="UP000036000">
    <property type="component" value="Chromosome"/>
</dbReference>
<accession>A0AAC8UXC7</accession>
<name>A0AAC8UXC7_9LACO</name>